<dbReference type="InterPro" id="IPR020814">
    <property type="entry name" value="Ribosomal_S6_plastid/chlpt"/>
</dbReference>
<keyword evidence="4" id="KW-0687">Ribonucleoprotein</keyword>
<evidence type="ECO:0000256" key="4">
    <source>
        <dbReference type="HAMAP-Rule" id="MF_00360"/>
    </source>
</evidence>
<dbReference type="GO" id="GO:0019843">
    <property type="term" value="F:rRNA binding"/>
    <property type="evidence" value="ECO:0007669"/>
    <property type="project" value="UniProtKB-UniRule"/>
</dbReference>
<evidence type="ECO:0000313" key="6">
    <source>
        <dbReference type="EMBL" id="AFX74509.1"/>
    </source>
</evidence>
<dbReference type="AlphaFoldDB" id="A0AAI8AN95"/>
<gene>
    <name evidence="4" type="primary">rpsF</name>
    <name evidence="6" type="ORF">MOS_598</name>
</gene>
<protein>
    <recommendedName>
        <fullName evidence="3 4">Small ribosomal subunit protein bS6</fullName>
    </recommendedName>
</protein>
<dbReference type="InterPro" id="IPR014717">
    <property type="entry name" value="Transl_elong_EF1B/ribsomal_bS6"/>
</dbReference>
<dbReference type="SUPFAM" id="SSF54995">
    <property type="entry name" value="Ribosomal protein S6"/>
    <property type="match status" value="1"/>
</dbReference>
<evidence type="ECO:0000256" key="1">
    <source>
        <dbReference type="ARBA" id="ARBA00009512"/>
    </source>
</evidence>
<comment type="similarity">
    <text evidence="1 4">Belongs to the bacterial ribosomal protein bS6 family.</text>
</comment>
<keyword evidence="4" id="KW-0694">RNA-binding</keyword>
<dbReference type="CDD" id="cd00473">
    <property type="entry name" value="bS6"/>
    <property type="match status" value="1"/>
</dbReference>
<dbReference type="RefSeq" id="WP_013302347.1">
    <property type="nucleotide sequence ID" value="NC_019552.1"/>
</dbReference>
<dbReference type="Pfam" id="PF01250">
    <property type="entry name" value="Ribosomal_S6"/>
    <property type="match status" value="1"/>
</dbReference>
<keyword evidence="4" id="KW-0699">rRNA-binding</keyword>
<proteinExistence type="inferred from homology"/>
<dbReference type="GO" id="GO:1990904">
    <property type="term" value="C:ribonucleoprotein complex"/>
    <property type="evidence" value="ECO:0007669"/>
    <property type="project" value="UniProtKB-KW"/>
</dbReference>
<feature type="region of interest" description="Disordered" evidence="5">
    <location>
        <begin position="97"/>
        <end position="182"/>
    </location>
</feature>
<dbReference type="GO" id="GO:0006412">
    <property type="term" value="P:translation"/>
    <property type="evidence" value="ECO:0007669"/>
    <property type="project" value="UniProtKB-UniRule"/>
</dbReference>
<keyword evidence="4 6" id="KW-0689">Ribosomal protein</keyword>
<evidence type="ECO:0000256" key="5">
    <source>
        <dbReference type="SAM" id="MobiDB-lite"/>
    </source>
</evidence>
<evidence type="ECO:0000313" key="7">
    <source>
        <dbReference type="Proteomes" id="UP000009399"/>
    </source>
</evidence>
<organism evidence="6 7">
    <name type="scientific">Mesomycoplasma hyorhinis SK76</name>
    <dbReference type="NCBI Taxonomy" id="1118964"/>
    <lineage>
        <taxon>Bacteria</taxon>
        <taxon>Bacillati</taxon>
        <taxon>Mycoplasmatota</taxon>
        <taxon>Mycoplasmoidales</taxon>
        <taxon>Metamycoplasmataceae</taxon>
        <taxon>Mesomycoplasma</taxon>
    </lineage>
</organism>
<feature type="compositionally biased region" description="Basic and acidic residues" evidence="5">
    <location>
        <begin position="136"/>
        <end position="153"/>
    </location>
</feature>
<dbReference type="EMBL" id="CP003914">
    <property type="protein sequence ID" value="AFX74509.1"/>
    <property type="molecule type" value="Genomic_DNA"/>
</dbReference>
<reference evidence="6 7" key="1">
    <citation type="journal article" date="2013" name="Genome Announc.">
        <title>Complete Genome Sequence of Mycoplasma hyorhinis Strain SK76.</title>
        <authorList>
            <person name="Goodison S."/>
            <person name="Urquidi V."/>
            <person name="Kumar D."/>
            <person name="Reyes L."/>
            <person name="Rosser C.J."/>
        </authorList>
    </citation>
    <scope>NUCLEOTIDE SEQUENCE [LARGE SCALE GENOMIC DNA]</scope>
    <source>
        <strain evidence="6 7">SK76</strain>
    </source>
</reference>
<comment type="function">
    <text evidence="2 4">Binds together with bS18 to 16S ribosomal RNA.</text>
</comment>
<evidence type="ECO:0000256" key="3">
    <source>
        <dbReference type="ARBA" id="ARBA00035294"/>
    </source>
</evidence>
<dbReference type="NCBIfam" id="TIGR00166">
    <property type="entry name" value="S6"/>
    <property type="match status" value="1"/>
</dbReference>
<feature type="compositionally biased region" description="Basic and acidic residues" evidence="5">
    <location>
        <begin position="161"/>
        <end position="182"/>
    </location>
</feature>
<dbReference type="GO" id="GO:0003735">
    <property type="term" value="F:structural constituent of ribosome"/>
    <property type="evidence" value="ECO:0007669"/>
    <property type="project" value="InterPro"/>
</dbReference>
<name>A0AAI8AN95_MESHY</name>
<dbReference type="InterPro" id="IPR035980">
    <property type="entry name" value="Ribosomal_bS6_sf"/>
</dbReference>
<dbReference type="InterPro" id="IPR000529">
    <property type="entry name" value="Ribosomal_bS6"/>
</dbReference>
<dbReference type="KEGG" id="mhs:MOS_598"/>
<evidence type="ECO:0000256" key="2">
    <source>
        <dbReference type="ARBA" id="ARBA00035104"/>
    </source>
</evidence>
<accession>A0AAI8AN95</accession>
<dbReference type="HAMAP" id="MF_00360">
    <property type="entry name" value="Ribosomal_bS6"/>
    <property type="match status" value="1"/>
</dbReference>
<dbReference type="GO" id="GO:0005840">
    <property type="term" value="C:ribosome"/>
    <property type="evidence" value="ECO:0007669"/>
    <property type="project" value="UniProtKB-KW"/>
</dbReference>
<sequence length="182" mass="21181">MSKYEIMTVLAPGTDLKVIEDVLKSVFDAKNIEKIEKLERTELAYEIKKHKQGIFVLANLKSEESLIEEFVRRVNILKKQVLRFLVINLDSERGMHKTFRPRKNDKHKFFSSKKPTTSTEEGKSFQKPFVKKPFVKKSEETDSSKQNEQDKVLRKPKTVKPAKDSKVAHTAKKEEKTTETKE</sequence>
<feature type="compositionally biased region" description="Basic residues" evidence="5">
    <location>
        <begin position="97"/>
        <end position="111"/>
    </location>
</feature>
<dbReference type="Proteomes" id="UP000009399">
    <property type="component" value="Chromosome"/>
</dbReference>
<dbReference type="Gene3D" id="3.30.70.60">
    <property type="match status" value="1"/>
</dbReference>